<accession>E4TAN7</accession>
<gene>
    <name evidence="1" type="ORF">RA0C_1508</name>
</gene>
<dbReference type="HOGENOM" id="CLU_064291_0_0_10"/>
<evidence type="ECO:0000313" key="2">
    <source>
        <dbReference type="Proteomes" id="UP000010093"/>
    </source>
</evidence>
<dbReference type="Proteomes" id="UP000010093">
    <property type="component" value="Chromosome"/>
</dbReference>
<reference evidence="1 2" key="1">
    <citation type="journal article" date="2012" name="J. Bacteriol.">
        <title>Complete genome sequence of Riemerella anatipestifer reference strain.</title>
        <authorList>
            <person name="Wang X."/>
            <person name="Zhu D."/>
            <person name="Wang M."/>
            <person name="Cheng A."/>
            <person name="Jia R."/>
            <person name="Zhou Y."/>
            <person name="Chen Z."/>
            <person name="Luo Q."/>
            <person name="Liu F."/>
            <person name="Wang Y."/>
            <person name="Chen X.Y."/>
        </authorList>
    </citation>
    <scope>NUCLEOTIDE SEQUENCE [LARGE SCALE GENOMIC DNA]</scope>
    <source>
        <strain evidence="2">DSM 15868</strain>
    </source>
</reference>
<dbReference type="KEGG" id="rai:RA0C_1508"/>
<organism evidence="1 2">
    <name type="scientific">Riemerella anatipestifer (strain ATCC 11845 / DSM 15868 / JCM 9532 / NCTC 11014)</name>
    <dbReference type="NCBI Taxonomy" id="693978"/>
    <lineage>
        <taxon>Bacteria</taxon>
        <taxon>Pseudomonadati</taxon>
        <taxon>Bacteroidota</taxon>
        <taxon>Flavobacteriia</taxon>
        <taxon>Flavobacteriales</taxon>
        <taxon>Weeksellaceae</taxon>
        <taxon>Riemerella</taxon>
    </lineage>
</organism>
<evidence type="ECO:0000313" key="1">
    <source>
        <dbReference type="EMBL" id="AFD56401.1"/>
    </source>
</evidence>
<name>E4TAN7_RIEAD</name>
<sequence length="367" mass="44265">MKAYITISTFKLLINTVEKREYIDKIKKEVFIEHIYNNELLYYIFNRFQLNKLHNAKLLLINSDNEIYLRDTFKFTPLPFLPDPKDKVFYRGKNGGVYHLFNDCENLKNNYVDFHIPQEIKDLEKLYPETNAVDFFRNWFERLVYEQIQERRRTNEEFSKKCIEKDIDKIKSLGKIIDLLEFKVNREMLVLRYNTFIVRKFKNYKDENGESILKELNSEYKLVEEKFTNTGNIGMDVGFDMEKETKKIIQDLSNLCLPQHYGEQLYKLARLSFCYNKEKEEIYEIIHNLKNAENYERMIKNFGGLEKVKNFWKKHYDLSQKAYSIVIKYLLSIYDLHTLGFCSKQLEEYNVHPCKTCLERNQNTPQT</sequence>
<protein>
    <submittedName>
        <fullName evidence="1">Uncharacterized protein</fullName>
    </submittedName>
</protein>
<dbReference type="RefSeq" id="WP_004916187.1">
    <property type="nucleotide sequence ID" value="NC_014738.1"/>
</dbReference>
<proteinExistence type="predicted"/>
<dbReference type="EMBL" id="CP003388">
    <property type="protein sequence ID" value="AFD56401.1"/>
    <property type="molecule type" value="Genomic_DNA"/>
</dbReference>
<dbReference type="GeneID" id="93718340"/>
<dbReference type="PATRIC" id="fig|693978.17.peg.1498"/>
<dbReference type="KEGG" id="ran:Riean_1239"/>
<dbReference type="AlphaFoldDB" id="E4TAN7"/>